<gene>
    <name evidence="2" type="ORF">O181_084999</name>
</gene>
<sequence length="138" mass="15977">MRHYSNAFKDAQNQTQADLLVKKSGAHWSELNRLPYWDPVRHTSLGILHMWLEGILQNHFLNRWQWIIFKPKESYSSKKEMNQPSVKEDEVEIDSPNPKIPGLSTEQVTRLKSLFKEVIVPSGITRVPKEVGALKEGK</sequence>
<evidence type="ECO:0000313" key="3">
    <source>
        <dbReference type="Proteomes" id="UP000765509"/>
    </source>
</evidence>
<evidence type="ECO:0000313" key="2">
    <source>
        <dbReference type="EMBL" id="MBW0545284.1"/>
    </source>
</evidence>
<evidence type="ECO:0000256" key="1">
    <source>
        <dbReference type="SAM" id="MobiDB-lite"/>
    </source>
</evidence>
<comment type="caution">
    <text evidence="2">The sequence shown here is derived from an EMBL/GenBank/DDBJ whole genome shotgun (WGS) entry which is preliminary data.</text>
</comment>
<organism evidence="2 3">
    <name type="scientific">Austropuccinia psidii MF-1</name>
    <dbReference type="NCBI Taxonomy" id="1389203"/>
    <lineage>
        <taxon>Eukaryota</taxon>
        <taxon>Fungi</taxon>
        <taxon>Dikarya</taxon>
        <taxon>Basidiomycota</taxon>
        <taxon>Pucciniomycotina</taxon>
        <taxon>Pucciniomycetes</taxon>
        <taxon>Pucciniales</taxon>
        <taxon>Sphaerophragmiaceae</taxon>
        <taxon>Austropuccinia</taxon>
    </lineage>
</organism>
<feature type="region of interest" description="Disordered" evidence="1">
    <location>
        <begin position="78"/>
        <end position="102"/>
    </location>
</feature>
<name>A0A9Q3FUG0_9BASI</name>
<keyword evidence="3" id="KW-1185">Reference proteome</keyword>
<accession>A0A9Q3FUG0</accession>
<proteinExistence type="predicted"/>
<dbReference type="Proteomes" id="UP000765509">
    <property type="component" value="Unassembled WGS sequence"/>
</dbReference>
<dbReference type="OrthoDB" id="3269001at2759"/>
<reference evidence="2" key="1">
    <citation type="submission" date="2021-03" db="EMBL/GenBank/DDBJ databases">
        <title>Draft genome sequence of rust myrtle Austropuccinia psidii MF-1, a brazilian biotype.</title>
        <authorList>
            <person name="Quecine M.C."/>
            <person name="Pachon D.M.R."/>
            <person name="Bonatelli M.L."/>
            <person name="Correr F.H."/>
            <person name="Franceschini L.M."/>
            <person name="Leite T.F."/>
            <person name="Margarido G.R.A."/>
            <person name="Almeida C.A."/>
            <person name="Ferrarezi J.A."/>
            <person name="Labate C.A."/>
        </authorList>
    </citation>
    <scope>NUCLEOTIDE SEQUENCE</scope>
    <source>
        <strain evidence="2">MF-1</strain>
    </source>
</reference>
<protein>
    <submittedName>
        <fullName evidence="2">Uncharacterized protein</fullName>
    </submittedName>
</protein>
<dbReference type="AlphaFoldDB" id="A0A9Q3FUG0"/>
<dbReference type="EMBL" id="AVOT02050180">
    <property type="protein sequence ID" value="MBW0545284.1"/>
    <property type="molecule type" value="Genomic_DNA"/>
</dbReference>